<dbReference type="Gene3D" id="3.40.50.10860">
    <property type="entry name" value="Leucine Dehydrogenase, chain A, domain 1"/>
    <property type="match status" value="1"/>
</dbReference>
<name>A0A4R2KZU2_9GAMM</name>
<sequence length="286" mass="31026">MPTSLDLTARPGGSTQLFVIVSDPVAQLQLPTIFNDIFRRAGFDAVLIPMHVAAEHFDRVFDGLKEVRNLAGVMVGVPHKQAVLRHAERSSEMAAIVGAANAMRRDPDGRWLAEMLDGDGFWFGLGAAGYQVRGRRALLVGAGSAGSAIAAVLLEQGLEHVYLSDIVPAKAAALAERFAARWPGRISTLATPDPRGMDMVINATPLGRRDDDPLPFDLERLTPGALVADIVVSSSETPLLRAAAARGFRTHRGIYMLSEQVRSYAEFFGFAWALDRIGWSEDEYEA</sequence>
<organism evidence="6 7">
    <name type="scientific">Plasticicumulans lactativorans</name>
    <dbReference type="NCBI Taxonomy" id="1133106"/>
    <lineage>
        <taxon>Bacteria</taxon>
        <taxon>Pseudomonadati</taxon>
        <taxon>Pseudomonadota</taxon>
        <taxon>Gammaproteobacteria</taxon>
        <taxon>Candidatus Competibacteraceae</taxon>
        <taxon>Plasticicumulans</taxon>
    </lineage>
</organism>
<dbReference type="InterPro" id="IPR022893">
    <property type="entry name" value="Shikimate_DH_fam"/>
</dbReference>
<comment type="caution">
    <text evidence="6">The sequence shown here is derived from an EMBL/GenBank/DDBJ whole genome shotgun (WGS) entry which is preliminary data.</text>
</comment>
<dbReference type="InterPro" id="IPR046346">
    <property type="entry name" value="Aminoacid_DH-like_N_sf"/>
</dbReference>
<dbReference type="PANTHER" id="PTHR21089">
    <property type="entry name" value="SHIKIMATE DEHYDROGENASE"/>
    <property type="match status" value="1"/>
</dbReference>
<comment type="pathway">
    <text evidence="1">Metabolic intermediate biosynthesis; chorismate biosynthesis; chorismate from D-erythrose 4-phosphate and phosphoenolpyruvate: step 4/7.</text>
</comment>
<reference evidence="6 7" key="1">
    <citation type="submission" date="2019-03" db="EMBL/GenBank/DDBJ databases">
        <title>Genomic Encyclopedia of Type Strains, Phase IV (KMG-IV): sequencing the most valuable type-strain genomes for metagenomic binning, comparative biology and taxonomic classification.</title>
        <authorList>
            <person name="Goeker M."/>
        </authorList>
    </citation>
    <scope>NUCLEOTIDE SEQUENCE [LARGE SCALE GENOMIC DNA]</scope>
    <source>
        <strain evidence="6 7">DSM 25287</strain>
    </source>
</reference>
<keyword evidence="4" id="KW-0057">Aromatic amino acid biosynthesis</keyword>
<dbReference type="OrthoDB" id="3609723at2"/>
<dbReference type="GO" id="GO:0004764">
    <property type="term" value="F:shikimate 3-dehydrogenase (NADP+) activity"/>
    <property type="evidence" value="ECO:0007669"/>
    <property type="project" value="InterPro"/>
</dbReference>
<dbReference type="GO" id="GO:0009423">
    <property type="term" value="P:chorismate biosynthetic process"/>
    <property type="evidence" value="ECO:0007669"/>
    <property type="project" value="TreeGrafter"/>
</dbReference>
<evidence type="ECO:0000256" key="1">
    <source>
        <dbReference type="ARBA" id="ARBA00004871"/>
    </source>
</evidence>
<proteinExistence type="predicted"/>
<evidence type="ECO:0000259" key="5">
    <source>
        <dbReference type="Pfam" id="PF08501"/>
    </source>
</evidence>
<dbReference type="AlphaFoldDB" id="A0A4R2KZU2"/>
<accession>A0A4R2KZU2</accession>
<dbReference type="SUPFAM" id="SSF51735">
    <property type="entry name" value="NAD(P)-binding Rossmann-fold domains"/>
    <property type="match status" value="1"/>
</dbReference>
<keyword evidence="7" id="KW-1185">Reference proteome</keyword>
<dbReference type="InterPro" id="IPR013708">
    <property type="entry name" value="Shikimate_DH-bd_N"/>
</dbReference>
<dbReference type="Pfam" id="PF08501">
    <property type="entry name" value="Shikimate_dh_N"/>
    <property type="match status" value="1"/>
</dbReference>
<dbReference type="SUPFAM" id="SSF53223">
    <property type="entry name" value="Aminoacid dehydrogenase-like, N-terminal domain"/>
    <property type="match status" value="1"/>
</dbReference>
<dbReference type="GO" id="GO:0050661">
    <property type="term" value="F:NADP binding"/>
    <property type="evidence" value="ECO:0007669"/>
    <property type="project" value="TreeGrafter"/>
</dbReference>
<protein>
    <submittedName>
        <fullName evidence="6">Shikimate dehydrogenase</fullName>
    </submittedName>
</protein>
<feature type="domain" description="Shikimate dehydrogenase substrate binding N-terminal" evidence="5">
    <location>
        <begin position="20"/>
        <end position="102"/>
    </location>
</feature>
<dbReference type="RefSeq" id="WP_132545868.1">
    <property type="nucleotide sequence ID" value="NZ_SLWY01000038.1"/>
</dbReference>
<evidence type="ECO:0000313" key="7">
    <source>
        <dbReference type="Proteomes" id="UP000295765"/>
    </source>
</evidence>
<keyword evidence="4" id="KW-0028">Amino-acid biosynthesis</keyword>
<gene>
    <name evidence="6" type="ORF">EV699_1382</name>
</gene>
<keyword evidence="2" id="KW-0521">NADP</keyword>
<dbReference type="InterPro" id="IPR036291">
    <property type="entry name" value="NAD(P)-bd_dom_sf"/>
</dbReference>
<evidence type="ECO:0000256" key="4">
    <source>
        <dbReference type="ARBA" id="ARBA00023141"/>
    </source>
</evidence>
<dbReference type="GO" id="GO:0009073">
    <property type="term" value="P:aromatic amino acid family biosynthetic process"/>
    <property type="evidence" value="ECO:0007669"/>
    <property type="project" value="UniProtKB-KW"/>
</dbReference>
<dbReference type="Proteomes" id="UP000295765">
    <property type="component" value="Unassembled WGS sequence"/>
</dbReference>
<dbReference type="Gene3D" id="3.40.50.720">
    <property type="entry name" value="NAD(P)-binding Rossmann-like Domain"/>
    <property type="match status" value="1"/>
</dbReference>
<keyword evidence="3" id="KW-0560">Oxidoreductase</keyword>
<evidence type="ECO:0000313" key="6">
    <source>
        <dbReference type="EMBL" id="TCO75798.1"/>
    </source>
</evidence>
<dbReference type="PANTHER" id="PTHR21089:SF1">
    <property type="entry name" value="BIFUNCTIONAL 3-DEHYDROQUINATE DEHYDRATASE_SHIKIMATE DEHYDROGENASE, CHLOROPLASTIC"/>
    <property type="match status" value="1"/>
</dbReference>
<dbReference type="GO" id="GO:0019632">
    <property type="term" value="P:shikimate metabolic process"/>
    <property type="evidence" value="ECO:0007669"/>
    <property type="project" value="TreeGrafter"/>
</dbReference>
<dbReference type="EMBL" id="SLWY01000038">
    <property type="protein sequence ID" value="TCO75798.1"/>
    <property type="molecule type" value="Genomic_DNA"/>
</dbReference>
<evidence type="ECO:0000256" key="2">
    <source>
        <dbReference type="ARBA" id="ARBA00022857"/>
    </source>
</evidence>
<dbReference type="GO" id="GO:0005829">
    <property type="term" value="C:cytosol"/>
    <property type="evidence" value="ECO:0007669"/>
    <property type="project" value="TreeGrafter"/>
</dbReference>
<evidence type="ECO:0000256" key="3">
    <source>
        <dbReference type="ARBA" id="ARBA00023002"/>
    </source>
</evidence>